<feature type="transmembrane region" description="Helical" evidence="2">
    <location>
        <begin position="48"/>
        <end position="71"/>
    </location>
</feature>
<dbReference type="Proteomes" id="UP001652445">
    <property type="component" value="Unassembled WGS sequence"/>
</dbReference>
<evidence type="ECO:0000313" key="5">
    <source>
        <dbReference type="Proteomes" id="UP001652445"/>
    </source>
</evidence>
<dbReference type="InterPro" id="IPR032816">
    <property type="entry name" value="VTT_dom"/>
</dbReference>
<organism evidence="4 5">
    <name type="scientific">Paenibacillus baimaensis</name>
    <dbReference type="NCBI Taxonomy" id="2982185"/>
    <lineage>
        <taxon>Bacteria</taxon>
        <taxon>Bacillati</taxon>
        <taxon>Bacillota</taxon>
        <taxon>Bacilli</taxon>
        <taxon>Bacillales</taxon>
        <taxon>Paenibacillaceae</taxon>
        <taxon>Paenibacillus</taxon>
    </lineage>
</organism>
<evidence type="ECO:0000256" key="1">
    <source>
        <dbReference type="ARBA" id="ARBA00010792"/>
    </source>
</evidence>
<sequence>MERHLDLLLTQYGYIGIFLALALGVVGIPIPDELLLTFIGNKVSQGKLILLFALGSAFLGSITGITLSYIIGQKLGLPLLIKYGRRIHITADRIERTQQKINKYGSVLLIFGYFIPGLRHLIAITAGTSNMNFRKFALFSYLGAVIWCAFFILIGRGFSDKWHTVRNYIIVYRAYLPSVVFIIIVVILIYFLYIRKPRQKSD</sequence>
<proteinExistence type="inferred from homology"/>
<dbReference type="Pfam" id="PF09335">
    <property type="entry name" value="VTT_dom"/>
    <property type="match status" value="1"/>
</dbReference>
<gene>
    <name evidence="4" type="ORF">OB236_08790</name>
</gene>
<dbReference type="PANTHER" id="PTHR42709:SF9">
    <property type="entry name" value="ALKALINE PHOSPHATASE LIKE PROTEIN"/>
    <property type="match status" value="1"/>
</dbReference>
<reference evidence="4 5" key="1">
    <citation type="submission" date="2022-09" db="EMBL/GenBank/DDBJ databases">
        <authorList>
            <person name="Han X.L."/>
            <person name="Wang Q."/>
            <person name="Lu T."/>
        </authorList>
    </citation>
    <scope>NUCLEOTIDE SEQUENCE [LARGE SCALE GENOMIC DNA]</scope>
    <source>
        <strain evidence="4 5">WQ 127069</strain>
    </source>
</reference>
<evidence type="ECO:0000259" key="3">
    <source>
        <dbReference type="Pfam" id="PF09335"/>
    </source>
</evidence>
<feature type="transmembrane region" description="Helical" evidence="2">
    <location>
        <begin position="174"/>
        <end position="193"/>
    </location>
</feature>
<dbReference type="PANTHER" id="PTHR42709">
    <property type="entry name" value="ALKALINE PHOSPHATASE LIKE PROTEIN"/>
    <property type="match status" value="1"/>
</dbReference>
<dbReference type="InterPro" id="IPR051311">
    <property type="entry name" value="DedA_domain"/>
</dbReference>
<keyword evidence="2" id="KW-0472">Membrane</keyword>
<keyword evidence="2" id="KW-0812">Transmembrane</keyword>
<name>A0ABT2UEA5_9BACL</name>
<comment type="caution">
    <text evidence="4">The sequence shown here is derived from an EMBL/GenBank/DDBJ whole genome shotgun (WGS) entry which is preliminary data.</text>
</comment>
<feature type="transmembrane region" description="Helical" evidence="2">
    <location>
        <begin position="136"/>
        <end position="154"/>
    </location>
</feature>
<evidence type="ECO:0000256" key="2">
    <source>
        <dbReference type="SAM" id="Phobius"/>
    </source>
</evidence>
<accession>A0ABT2UEA5</accession>
<protein>
    <submittedName>
        <fullName evidence="4">DedA family protein</fullName>
    </submittedName>
</protein>
<feature type="transmembrane region" description="Helical" evidence="2">
    <location>
        <begin position="104"/>
        <end position="124"/>
    </location>
</feature>
<dbReference type="RefSeq" id="WP_262683616.1">
    <property type="nucleotide sequence ID" value="NZ_JAOQIO010000022.1"/>
</dbReference>
<comment type="similarity">
    <text evidence="1">Belongs to the DedA family.</text>
</comment>
<feature type="domain" description="VTT" evidence="3">
    <location>
        <begin position="51"/>
        <end position="156"/>
    </location>
</feature>
<keyword evidence="2" id="KW-1133">Transmembrane helix</keyword>
<evidence type="ECO:0000313" key="4">
    <source>
        <dbReference type="EMBL" id="MCU6792222.1"/>
    </source>
</evidence>
<dbReference type="EMBL" id="JAOQIO010000022">
    <property type="protein sequence ID" value="MCU6792222.1"/>
    <property type="molecule type" value="Genomic_DNA"/>
</dbReference>
<keyword evidence="5" id="KW-1185">Reference proteome</keyword>
<feature type="transmembrane region" description="Helical" evidence="2">
    <location>
        <begin position="12"/>
        <end position="36"/>
    </location>
</feature>